<organism evidence="1 2">
    <name type="scientific">Tanacetum coccineum</name>
    <dbReference type="NCBI Taxonomy" id="301880"/>
    <lineage>
        <taxon>Eukaryota</taxon>
        <taxon>Viridiplantae</taxon>
        <taxon>Streptophyta</taxon>
        <taxon>Embryophyta</taxon>
        <taxon>Tracheophyta</taxon>
        <taxon>Spermatophyta</taxon>
        <taxon>Magnoliopsida</taxon>
        <taxon>eudicotyledons</taxon>
        <taxon>Gunneridae</taxon>
        <taxon>Pentapetalae</taxon>
        <taxon>asterids</taxon>
        <taxon>campanulids</taxon>
        <taxon>Asterales</taxon>
        <taxon>Asteraceae</taxon>
        <taxon>Asteroideae</taxon>
        <taxon>Anthemideae</taxon>
        <taxon>Anthemidinae</taxon>
        <taxon>Tanacetum</taxon>
    </lineage>
</organism>
<reference evidence="1" key="2">
    <citation type="submission" date="2022-01" db="EMBL/GenBank/DDBJ databases">
        <authorList>
            <person name="Yamashiro T."/>
            <person name="Shiraishi A."/>
            <person name="Satake H."/>
            <person name="Nakayama K."/>
        </authorList>
    </citation>
    <scope>NUCLEOTIDE SEQUENCE</scope>
</reference>
<proteinExistence type="predicted"/>
<keyword evidence="2" id="KW-1185">Reference proteome</keyword>
<reference evidence="1" key="1">
    <citation type="journal article" date="2022" name="Int. J. Mol. Sci.">
        <title>Draft Genome of Tanacetum Coccineum: Genomic Comparison of Closely Related Tanacetum-Family Plants.</title>
        <authorList>
            <person name="Yamashiro T."/>
            <person name="Shiraishi A."/>
            <person name="Nakayama K."/>
            <person name="Satake H."/>
        </authorList>
    </citation>
    <scope>NUCLEOTIDE SEQUENCE</scope>
</reference>
<sequence length="119" mass="13053">MPQCLQEALFIARSLGTCSLQSQPSEMLWEGRGIPNAVLQLREKYGDIQVVPGVGLGGKKSFMGRFGILAPSKLFTWPVSALANLNIWVSEDVEMLDGLFWMIQDTGVALSRTFIPHSG</sequence>
<comment type="caution">
    <text evidence="1">The sequence shown here is derived from an EMBL/GenBank/DDBJ whole genome shotgun (WGS) entry which is preliminary data.</text>
</comment>
<name>A0ABQ4YRS8_9ASTR</name>
<accession>A0ABQ4YRS8</accession>
<evidence type="ECO:0000313" key="2">
    <source>
        <dbReference type="Proteomes" id="UP001151760"/>
    </source>
</evidence>
<dbReference type="Proteomes" id="UP001151760">
    <property type="component" value="Unassembled WGS sequence"/>
</dbReference>
<dbReference type="EMBL" id="BQNB010010600">
    <property type="protein sequence ID" value="GJS79473.1"/>
    <property type="molecule type" value="Genomic_DNA"/>
</dbReference>
<protein>
    <submittedName>
        <fullName evidence="1">Uncharacterized protein</fullName>
    </submittedName>
</protein>
<evidence type="ECO:0000313" key="1">
    <source>
        <dbReference type="EMBL" id="GJS79473.1"/>
    </source>
</evidence>
<gene>
    <name evidence="1" type="ORF">Tco_0729354</name>
</gene>